<organism evidence="3 4">
    <name type="scientific">Vibrio cidicii</name>
    <dbReference type="NCBI Taxonomy" id="1763883"/>
    <lineage>
        <taxon>Bacteria</taxon>
        <taxon>Pseudomonadati</taxon>
        <taxon>Pseudomonadota</taxon>
        <taxon>Gammaproteobacteria</taxon>
        <taxon>Vibrionales</taxon>
        <taxon>Vibrionaceae</taxon>
        <taxon>Vibrio</taxon>
    </lineage>
</organism>
<evidence type="ECO:0000256" key="1">
    <source>
        <dbReference type="SAM" id="Phobius"/>
    </source>
</evidence>
<gene>
    <name evidence="2" type="ORF">ATY35_20210</name>
    <name evidence="3" type="ORF">ATY37_20145</name>
</gene>
<dbReference type="EMBL" id="LOBP01000200">
    <property type="protein sequence ID" value="KYN80451.1"/>
    <property type="molecule type" value="Genomic_DNA"/>
</dbReference>
<dbReference type="RefSeq" id="WP_061897719.1">
    <property type="nucleotide sequence ID" value="NZ_CAXYEW010000068.1"/>
</dbReference>
<feature type="transmembrane region" description="Helical" evidence="1">
    <location>
        <begin position="6"/>
        <end position="24"/>
    </location>
</feature>
<keyword evidence="1" id="KW-0812">Transmembrane</keyword>
<dbReference type="AlphaFoldDB" id="A0A151KUN5"/>
<dbReference type="Proteomes" id="UP000075346">
    <property type="component" value="Unassembled WGS sequence"/>
</dbReference>
<accession>A0A151KUN5</accession>
<evidence type="ECO:0000313" key="3">
    <source>
        <dbReference type="EMBL" id="KYN85024.1"/>
    </source>
</evidence>
<feature type="transmembrane region" description="Helical" evidence="1">
    <location>
        <begin position="107"/>
        <end position="125"/>
    </location>
</feature>
<protein>
    <submittedName>
        <fullName evidence="3">Uncharacterized protein</fullName>
    </submittedName>
</protein>
<keyword evidence="5" id="KW-1185">Reference proteome</keyword>
<reference evidence="4" key="2">
    <citation type="submission" date="2015-12" db="EMBL/GenBank/DDBJ databases">
        <authorList>
            <person name="Shamseldin A."/>
            <person name="Moawad H."/>
            <person name="Abd El-Rahim W.M."/>
            <person name="Sadowsky M.J."/>
        </authorList>
    </citation>
    <scope>NUCLEOTIDE SEQUENCE [LARGE SCALE GENOMIC DNA]</scope>
    <source>
        <strain evidence="4">2538-88</strain>
    </source>
</reference>
<reference evidence="3 5" key="1">
    <citation type="submission" date="2015-12" db="EMBL/GenBank/DDBJ databases">
        <authorList>
            <person name="Tarr C.L."/>
            <person name="Gladney L.M."/>
        </authorList>
    </citation>
    <scope>NUCLEOTIDE SEQUENCE</scope>
    <source>
        <strain evidence="2 5">1048-83</strain>
        <strain evidence="3">2538-88</strain>
    </source>
</reference>
<comment type="caution">
    <text evidence="3">The sequence shown here is derived from an EMBL/GenBank/DDBJ whole genome shotgun (WGS) entry which is preliminary data.</text>
</comment>
<feature type="transmembrane region" description="Helical" evidence="1">
    <location>
        <begin position="67"/>
        <end position="86"/>
    </location>
</feature>
<proteinExistence type="predicted"/>
<evidence type="ECO:0000313" key="2">
    <source>
        <dbReference type="EMBL" id="KYN80451.1"/>
    </source>
</evidence>
<dbReference type="Proteomes" id="UP000075609">
    <property type="component" value="Unassembled WGS sequence"/>
</dbReference>
<dbReference type="EMBL" id="LOBR01000073">
    <property type="protein sequence ID" value="KYN85024.1"/>
    <property type="molecule type" value="Genomic_DNA"/>
</dbReference>
<keyword evidence="1" id="KW-1133">Transmembrane helix</keyword>
<evidence type="ECO:0000313" key="4">
    <source>
        <dbReference type="Proteomes" id="UP000075346"/>
    </source>
</evidence>
<evidence type="ECO:0000313" key="5">
    <source>
        <dbReference type="Proteomes" id="UP000075609"/>
    </source>
</evidence>
<name>A0A151KUN5_9VIBR</name>
<feature type="transmembrane region" description="Helical" evidence="1">
    <location>
        <begin position="36"/>
        <end position="55"/>
    </location>
</feature>
<sequence length="126" mass="14288">MLEVYLGISVIVGLVVIYDGYLVIKNSGVIKVGQFSIVTTTIEFLWTIVSIVALFNLEFQNWQRLIPVFYVTHNVLGWAYGGWLVAQNPTEQSGQTTVPMWYAKFGFNFGVVFTLSSLLVQYQMYS</sequence>
<keyword evidence="1" id="KW-0472">Membrane</keyword>